<dbReference type="EMBL" id="OIVN01001525">
    <property type="protein sequence ID" value="SPC94948.1"/>
    <property type="molecule type" value="Genomic_DNA"/>
</dbReference>
<reference evidence="1" key="1">
    <citation type="submission" date="2018-02" db="EMBL/GenBank/DDBJ databases">
        <authorList>
            <person name="Cohen D.B."/>
            <person name="Kent A.D."/>
        </authorList>
    </citation>
    <scope>NUCLEOTIDE SEQUENCE</scope>
</reference>
<sequence>MGHAAYRRKAPDVYFPGKISLHGIGVRRKKLWLPEVGSSELFFRAFPAKIPVNRGMLPANREFHVVAGVVIFPTHPGLRESARAAWGSAAGVFLVRLRTVFRSGFRLGPVKSWRSESSTSCMSVSSFQRTRACGSTCCESGRLCAQAWQRRWESSGIFSTALFRRPVFTRVVDVAPDVGFRRSWYRRKACATYFSTVQALHRGELGFARYDLANRGRWNVPYAKGFDHNSLVSCPFLTRKVRNRSSRYSLHVGQGVVSSSQFLVWSMVRSNLGQTWSTLVKLWSKLSKLLEMYPGLHFKGFWARWVLVGLETARSNLGQTLVNPSQTWSTLVKLGQTLGNVSRTFFLGVFEVMSPRRNRPTWFGLPRFACRHPRKSRGLRVILCQTRSALNSVETGHVFSVKSLKSLDLALRKSVRPSEMSHRGSGSGDPSPVLMSLDSCECMNIEDAMRASIEVVVALFVGSECTCIPYFRLSYLIVLTTCFWSLAHLVGLSNALDHSVRRHFLNLRSAWLNLRLFQLIPDDGSTSLTSGLSSNFSGRGKIAPVWYNEINEFLIPGLRYYHRFGRFCKRCPFAWMM</sequence>
<proteinExistence type="predicted"/>
<gene>
    <name evidence="1" type="ORF">FSB_LOCUS22830</name>
</gene>
<accession>A0A2N9G5V3</accession>
<protein>
    <submittedName>
        <fullName evidence="1">Uncharacterized protein</fullName>
    </submittedName>
</protein>
<name>A0A2N9G5V3_FAGSY</name>
<dbReference type="AlphaFoldDB" id="A0A2N9G5V3"/>
<organism evidence="1">
    <name type="scientific">Fagus sylvatica</name>
    <name type="common">Beechnut</name>
    <dbReference type="NCBI Taxonomy" id="28930"/>
    <lineage>
        <taxon>Eukaryota</taxon>
        <taxon>Viridiplantae</taxon>
        <taxon>Streptophyta</taxon>
        <taxon>Embryophyta</taxon>
        <taxon>Tracheophyta</taxon>
        <taxon>Spermatophyta</taxon>
        <taxon>Magnoliopsida</taxon>
        <taxon>eudicotyledons</taxon>
        <taxon>Gunneridae</taxon>
        <taxon>Pentapetalae</taxon>
        <taxon>rosids</taxon>
        <taxon>fabids</taxon>
        <taxon>Fagales</taxon>
        <taxon>Fagaceae</taxon>
        <taxon>Fagus</taxon>
    </lineage>
</organism>
<evidence type="ECO:0000313" key="1">
    <source>
        <dbReference type="EMBL" id="SPC94948.1"/>
    </source>
</evidence>